<keyword evidence="1" id="KW-1015">Disulfide bond</keyword>
<dbReference type="EMBL" id="CAIF01000030">
    <property type="protein sequence ID" value="CCH41923.1"/>
    <property type="molecule type" value="Genomic_DNA"/>
</dbReference>
<name>K0KLC9_WICCF</name>
<dbReference type="Proteomes" id="UP000009328">
    <property type="component" value="Unassembled WGS sequence"/>
</dbReference>
<keyword evidence="4" id="KW-1185">Reference proteome</keyword>
<dbReference type="InParanoid" id="K0KLC9"/>
<dbReference type="HOGENOM" id="CLU_090389_14_0_1"/>
<dbReference type="CDD" id="cd02947">
    <property type="entry name" value="TRX_family"/>
    <property type="match status" value="1"/>
</dbReference>
<dbReference type="Pfam" id="PF00085">
    <property type="entry name" value="Thioredoxin"/>
    <property type="match status" value="1"/>
</dbReference>
<dbReference type="Gene3D" id="3.40.30.10">
    <property type="entry name" value="Glutaredoxin"/>
    <property type="match status" value="1"/>
</dbReference>
<accession>K0KLC9</accession>
<dbReference type="AlphaFoldDB" id="K0KLC9"/>
<feature type="domain" description="Thioredoxin" evidence="2">
    <location>
        <begin position="1"/>
        <end position="121"/>
    </location>
</feature>
<dbReference type="InterPro" id="IPR013766">
    <property type="entry name" value="Thioredoxin_domain"/>
</dbReference>
<dbReference type="STRING" id="1206466.K0KLC9"/>
<sequence>MSVSETITTLVHEIHNLKEFEEIIQKEELFVLDFYSTQCPPCDVVAPLYKKLAEKYTNAKFYKINGLDPEGLIVQKSIDVVWWPTFVIYKNGKEVWRAKIPNPPQQYPTAELEAELKKVYV</sequence>
<reference evidence="3 4" key="1">
    <citation type="journal article" date="2012" name="Eukaryot. Cell">
        <title>Draft genome sequence of Wickerhamomyces ciferrii NRRL Y-1031 F-60-10.</title>
        <authorList>
            <person name="Schneider J."/>
            <person name="Andrea H."/>
            <person name="Blom J."/>
            <person name="Jaenicke S."/>
            <person name="Ruckert C."/>
            <person name="Schorsch C."/>
            <person name="Szczepanowski R."/>
            <person name="Farwick M."/>
            <person name="Goesmann A."/>
            <person name="Puhler A."/>
            <person name="Schaffer S."/>
            <person name="Tauch A."/>
            <person name="Kohler T."/>
            <person name="Brinkrolf K."/>
        </authorList>
    </citation>
    <scope>NUCLEOTIDE SEQUENCE [LARGE SCALE GENOMIC DNA]</scope>
    <source>
        <strain evidence="4">ATCC 14091 / BCRC 22168 / CBS 111 / JCM 3599 / NBRC 0793 / NRRL Y-1031 F-60-10</strain>
    </source>
</reference>
<evidence type="ECO:0000313" key="3">
    <source>
        <dbReference type="EMBL" id="CCH41923.1"/>
    </source>
</evidence>
<dbReference type="PROSITE" id="PS51352">
    <property type="entry name" value="THIOREDOXIN_2"/>
    <property type="match status" value="1"/>
</dbReference>
<evidence type="ECO:0000259" key="2">
    <source>
        <dbReference type="PROSITE" id="PS51352"/>
    </source>
</evidence>
<protein>
    <submittedName>
        <fullName evidence="3">Thioredoxin</fullName>
    </submittedName>
</protein>
<dbReference type="SUPFAM" id="SSF52833">
    <property type="entry name" value="Thioredoxin-like"/>
    <property type="match status" value="1"/>
</dbReference>
<gene>
    <name evidence="3" type="ORF">BN7_1462</name>
</gene>
<evidence type="ECO:0000313" key="4">
    <source>
        <dbReference type="Proteomes" id="UP000009328"/>
    </source>
</evidence>
<dbReference type="InterPro" id="IPR036249">
    <property type="entry name" value="Thioredoxin-like_sf"/>
</dbReference>
<proteinExistence type="predicted"/>
<dbReference type="eggNOG" id="KOG0907">
    <property type="taxonomic scope" value="Eukaryota"/>
</dbReference>
<organism evidence="3 4">
    <name type="scientific">Wickerhamomyces ciferrii (strain ATCC 14091 / BCRC 22168 / CBS 111 / JCM 3599 / NBRC 0793 / NRRL Y-1031 F-60-10)</name>
    <name type="common">Yeast</name>
    <name type="synonym">Pichia ciferrii</name>
    <dbReference type="NCBI Taxonomy" id="1206466"/>
    <lineage>
        <taxon>Eukaryota</taxon>
        <taxon>Fungi</taxon>
        <taxon>Dikarya</taxon>
        <taxon>Ascomycota</taxon>
        <taxon>Saccharomycotina</taxon>
        <taxon>Saccharomycetes</taxon>
        <taxon>Phaffomycetales</taxon>
        <taxon>Wickerhamomycetaceae</taxon>
        <taxon>Wickerhamomyces</taxon>
    </lineage>
</organism>
<dbReference type="PANTHER" id="PTHR46115">
    <property type="entry name" value="THIOREDOXIN-LIKE PROTEIN 1"/>
    <property type="match status" value="1"/>
</dbReference>
<comment type="caution">
    <text evidence="3">The sequence shown here is derived from an EMBL/GenBank/DDBJ whole genome shotgun (WGS) entry which is preliminary data.</text>
</comment>
<evidence type="ECO:0000256" key="1">
    <source>
        <dbReference type="ARBA" id="ARBA00023157"/>
    </source>
</evidence>